<organism evidence="1 2">
    <name type="scientific">Candidatus Magasanikbacteria bacterium GW2011_GWA2_56_11</name>
    <dbReference type="NCBI Taxonomy" id="1619044"/>
    <lineage>
        <taxon>Bacteria</taxon>
        <taxon>Candidatus Magasanikiibacteriota</taxon>
    </lineage>
</organism>
<protein>
    <submittedName>
        <fullName evidence="1">Uncharacterized protein</fullName>
    </submittedName>
</protein>
<dbReference type="STRING" id="1619044.UY92_C0006G0049"/>
<gene>
    <name evidence="1" type="ORF">UY92_C0006G0049</name>
</gene>
<proteinExistence type="predicted"/>
<comment type="caution">
    <text evidence="1">The sequence shown here is derived from an EMBL/GenBank/DDBJ whole genome shotgun (WGS) entry which is preliminary data.</text>
</comment>
<dbReference type="EMBL" id="LCRX01000006">
    <property type="protein sequence ID" value="KKW42488.1"/>
    <property type="molecule type" value="Genomic_DNA"/>
</dbReference>
<reference evidence="1 2" key="1">
    <citation type="journal article" date="2015" name="Nature">
        <title>rRNA introns, odd ribosomes, and small enigmatic genomes across a large radiation of phyla.</title>
        <authorList>
            <person name="Brown C.T."/>
            <person name="Hug L.A."/>
            <person name="Thomas B.C."/>
            <person name="Sharon I."/>
            <person name="Castelle C.J."/>
            <person name="Singh A."/>
            <person name="Wilkins M.J."/>
            <person name="Williams K.H."/>
            <person name="Banfield J.F."/>
        </authorList>
    </citation>
    <scope>NUCLEOTIDE SEQUENCE [LARGE SCALE GENOMIC DNA]</scope>
</reference>
<accession>A0A0G1YGB9</accession>
<dbReference type="AlphaFoldDB" id="A0A0G1YGB9"/>
<name>A0A0G1YGB9_9BACT</name>
<sequence length="140" mass="15713">MAVWCFNGEETTRKYGNRIDVEAEVAESIELNLRSEKEKNEAVVELYSLVNRYGGSIKEIREFPADLDGTGSFYMKPSDFGPEGRTVLRMDFPHGITILSLPVSGRELYVGLFKNGKYQGGNGDFSVHEIESNIRILNEG</sequence>
<evidence type="ECO:0000313" key="2">
    <source>
        <dbReference type="Proteomes" id="UP000033870"/>
    </source>
</evidence>
<evidence type="ECO:0000313" key="1">
    <source>
        <dbReference type="EMBL" id="KKW42488.1"/>
    </source>
</evidence>
<dbReference type="Proteomes" id="UP000033870">
    <property type="component" value="Unassembled WGS sequence"/>
</dbReference>